<comment type="subcellular location">
    <subcellularLocation>
        <location evidence="1">Cell membrane</location>
        <topology evidence="1">Multi-pass membrane protein</topology>
    </subcellularLocation>
</comment>
<keyword evidence="3 6" id="KW-0812">Transmembrane</keyword>
<feature type="domain" description="MacB-like periplasmic core" evidence="8">
    <location>
        <begin position="20"/>
        <end position="234"/>
    </location>
</feature>
<name>A0ABZ0IM37_9BACT</name>
<sequence>MLRSYVVVAIRNLRRQGFYSFINIFGLTAGVLSSLFLLLYIKDELSFDAFHKNADQIYRVGMHASIQDTKVDICQAMSPIGPTMKTDFPEVENFVRINYPGRELVTKEDQQFYEEKFYFADSSFFSVFSFQLVTGDPRKALVAPNSIVLTESIAKKYFGEDEPLGKVIKTGSEEWQRIVTGVMKDAPVNSHFRPKALISYSSLPAQGPSAWGNINDWVYLQLATGTDPKIVEARSPAFMEKYTGELFRQFNAKADFYLEPLLSIHLYSKNEGQIEPGGDITYIYVFSIVAIFILLIASINYMNLATARGTMRAKEVGIRKVLGSYRKQLMIQFTVEAIVVTLLSVVLSVVLAFFLLPYFNDLADKAITRDFYKDPIILLALSGVLVFLGLVSGSYPAFYLSRFQSAQVLKGRASSKSGNPALRKALVVFQFSISIIMVICTWVVYDQLNFMKEKNLGFNKDQVIRIPLEGQEARKKLDVLKQALLTNPDIYSVGSGWATPGGDFNLNGIFVEMEQGGFTEKGFMSCQVDAGYLPTLEIEVVEGRNFSEGTKSDTSNAVIVNQELAREMGWTEPIGKRFKVMTGDGLQTREVKVVGVIKNFHQRALQEPIMPMIIHNSIQNGILLVRINTANTGDVLSFIDKTWKDIITNRPLQYSFLEQDFYEKYQADESKGQVFATFSIFTIVIACMGLFGLASYTAEQRKKEIGLRKVIGASVSSIMLLISKDFLKLVGVSILIAFPIAYYAMSNWLQEFEFRISPSPITFISSAGLILIVTLLTVGYHSLVAATGNPVASLKDQ</sequence>
<keyword evidence="10" id="KW-1185">Reference proteome</keyword>
<organism evidence="9 10">
    <name type="scientific">Imperialibacter roseus</name>
    <dbReference type="NCBI Taxonomy" id="1324217"/>
    <lineage>
        <taxon>Bacteria</taxon>
        <taxon>Pseudomonadati</taxon>
        <taxon>Bacteroidota</taxon>
        <taxon>Cytophagia</taxon>
        <taxon>Cytophagales</taxon>
        <taxon>Flammeovirgaceae</taxon>
        <taxon>Imperialibacter</taxon>
    </lineage>
</organism>
<evidence type="ECO:0000256" key="4">
    <source>
        <dbReference type="ARBA" id="ARBA00022989"/>
    </source>
</evidence>
<feature type="transmembrane region" description="Helical" evidence="6">
    <location>
        <begin position="376"/>
        <end position="400"/>
    </location>
</feature>
<evidence type="ECO:0000259" key="7">
    <source>
        <dbReference type="Pfam" id="PF02687"/>
    </source>
</evidence>
<feature type="domain" description="ABC3 transporter permease C-terminal" evidence="7">
    <location>
        <begin position="288"/>
        <end position="402"/>
    </location>
</feature>
<feature type="domain" description="MacB-like periplasmic core" evidence="8">
    <location>
        <begin position="526"/>
        <end position="600"/>
    </location>
</feature>
<feature type="transmembrane region" description="Helical" evidence="6">
    <location>
        <begin position="761"/>
        <end position="783"/>
    </location>
</feature>
<dbReference type="InterPro" id="IPR025857">
    <property type="entry name" value="MacB_PCD"/>
</dbReference>
<dbReference type="PANTHER" id="PTHR30572:SF18">
    <property type="entry name" value="ABC-TYPE MACROLIDE FAMILY EXPORT SYSTEM PERMEASE COMPONENT 2"/>
    <property type="match status" value="1"/>
</dbReference>
<dbReference type="EMBL" id="CP136051">
    <property type="protein sequence ID" value="WOK06090.1"/>
    <property type="molecule type" value="Genomic_DNA"/>
</dbReference>
<dbReference type="InterPro" id="IPR003838">
    <property type="entry name" value="ABC3_permease_C"/>
</dbReference>
<dbReference type="RefSeq" id="WP_317488827.1">
    <property type="nucleotide sequence ID" value="NZ_CP136051.1"/>
</dbReference>
<dbReference type="Pfam" id="PF02687">
    <property type="entry name" value="FtsX"/>
    <property type="match status" value="2"/>
</dbReference>
<proteinExistence type="predicted"/>
<protein>
    <submittedName>
        <fullName evidence="9">FtsX-like permease family protein</fullName>
    </submittedName>
</protein>
<evidence type="ECO:0000256" key="1">
    <source>
        <dbReference type="ARBA" id="ARBA00004651"/>
    </source>
</evidence>
<dbReference type="Proteomes" id="UP001302349">
    <property type="component" value="Chromosome"/>
</dbReference>
<evidence type="ECO:0000256" key="3">
    <source>
        <dbReference type="ARBA" id="ARBA00022692"/>
    </source>
</evidence>
<keyword evidence="5 6" id="KW-0472">Membrane</keyword>
<evidence type="ECO:0000256" key="2">
    <source>
        <dbReference type="ARBA" id="ARBA00022475"/>
    </source>
</evidence>
<feature type="transmembrane region" description="Helical" evidence="6">
    <location>
        <begin position="282"/>
        <end position="304"/>
    </location>
</feature>
<feature type="transmembrane region" description="Helical" evidence="6">
    <location>
        <begin position="674"/>
        <end position="694"/>
    </location>
</feature>
<keyword evidence="2" id="KW-1003">Cell membrane</keyword>
<keyword evidence="4 6" id="KW-1133">Transmembrane helix</keyword>
<evidence type="ECO:0000256" key="5">
    <source>
        <dbReference type="ARBA" id="ARBA00023136"/>
    </source>
</evidence>
<reference evidence="9 10" key="1">
    <citation type="journal article" date="2023" name="Microbiol. Resour. Announc.">
        <title>Complete Genome Sequence of Imperialibacter roseus strain P4T.</title>
        <authorList>
            <person name="Tizabi D.R."/>
            <person name="Bachvaroff T."/>
            <person name="Hill R.T."/>
        </authorList>
    </citation>
    <scope>NUCLEOTIDE SEQUENCE [LARGE SCALE GENOMIC DNA]</scope>
    <source>
        <strain evidence="9 10">P4T</strain>
    </source>
</reference>
<feature type="domain" description="ABC3 transporter permease C-terminal" evidence="7">
    <location>
        <begin position="677"/>
        <end position="790"/>
    </location>
</feature>
<dbReference type="PANTHER" id="PTHR30572">
    <property type="entry name" value="MEMBRANE COMPONENT OF TRANSPORTER-RELATED"/>
    <property type="match status" value="1"/>
</dbReference>
<dbReference type="InterPro" id="IPR050250">
    <property type="entry name" value="Macrolide_Exporter_MacB"/>
</dbReference>
<feature type="transmembrane region" description="Helical" evidence="6">
    <location>
        <begin position="21"/>
        <end position="41"/>
    </location>
</feature>
<feature type="transmembrane region" description="Helical" evidence="6">
    <location>
        <begin position="421"/>
        <end position="445"/>
    </location>
</feature>
<accession>A0ABZ0IM37</accession>
<evidence type="ECO:0000313" key="9">
    <source>
        <dbReference type="EMBL" id="WOK06090.1"/>
    </source>
</evidence>
<dbReference type="Pfam" id="PF12704">
    <property type="entry name" value="MacB_PCD"/>
    <property type="match status" value="2"/>
</dbReference>
<feature type="transmembrane region" description="Helical" evidence="6">
    <location>
        <begin position="729"/>
        <end position="749"/>
    </location>
</feature>
<evidence type="ECO:0000259" key="8">
    <source>
        <dbReference type="Pfam" id="PF12704"/>
    </source>
</evidence>
<feature type="transmembrane region" description="Helical" evidence="6">
    <location>
        <begin position="329"/>
        <end position="356"/>
    </location>
</feature>
<evidence type="ECO:0000313" key="10">
    <source>
        <dbReference type="Proteomes" id="UP001302349"/>
    </source>
</evidence>
<gene>
    <name evidence="9" type="ORF">RT717_23730</name>
</gene>
<evidence type="ECO:0000256" key="6">
    <source>
        <dbReference type="SAM" id="Phobius"/>
    </source>
</evidence>